<accession>A0ACB9LS30</accession>
<proteinExistence type="predicted"/>
<sequence length="566" mass="63256">MAFNKRSLLFFLFLCCGVLISHAVVDDDTTSSRGGGQWVVLQRSVGISAMHMQVLRDNKVIIFDRTDFGPSNISLPKGRCRSNPKDLALKLDCTAHSILYDVASNTLRPLNVQTDTWCSSGAVISDGTLIQTGGFNDGFDKLRSFTPCNEAKCDWVELPEPLTNTRWYSSNHILPDGRIIVVGGRSVFTYEFVPKTFNGKTSRANYYLKFLRETMDSVPFAENNLYPFLHVLPDGNLFIFANKRSILFDYDRNRVLREYPVMPGDEKRNYPSTGSSVLLPLKLTGLGNGTRLPDAEVMICGGAFPEAFPLADQHRVYMEAARTCGRLKVTDPHSKWVMEEMPTPRVMPDMLILPTGEVIILNGARNGSAGWEDAVNPVLSPVLYRPDEPEPLERFQVLNPSKSPRMYHSSAVLLPDGRILVGGSNPHKLYEFTAYPYPTDLSLEAYYPYYLGPEHNAVRPSIIEVEAVKNTVSYLEKFSVTFSLQEYRPVPGISLSLIAPSFTTHSFAMNQRMLVLHVSTVHKVAPFTYKVKAHGPLSPTLAPPGYYMLYVVHTGIPSVAVWVQVK</sequence>
<dbReference type="EMBL" id="CM039436">
    <property type="protein sequence ID" value="KAI4314215.1"/>
    <property type="molecule type" value="Genomic_DNA"/>
</dbReference>
<organism evidence="1 2">
    <name type="scientific">Bauhinia variegata</name>
    <name type="common">Purple orchid tree</name>
    <name type="synonym">Phanera variegata</name>
    <dbReference type="NCBI Taxonomy" id="167791"/>
    <lineage>
        <taxon>Eukaryota</taxon>
        <taxon>Viridiplantae</taxon>
        <taxon>Streptophyta</taxon>
        <taxon>Embryophyta</taxon>
        <taxon>Tracheophyta</taxon>
        <taxon>Spermatophyta</taxon>
        <taxon>Magnoliopsida</taxon>
        <taxon>eudicotyledons</taxon>
        <taxon>Gunneridae</taxon>
        <taxon>Pentapetalae</taxon>
        <taxon>rosids</taxon>
        <taxon>fabids</taxon>
        <taxon>Fabales</taxon>
        <taxon>Fabaceae</taxon>
        <taxon>Cercidoideae</taxon>
        <taxon>Cercideae</taxon>
        <taxon>Bauhiniinae</taxon>
        <taxon>Bauhinia</taxon>
    </lineage>
</organism>
<dbReference type="Proteomes" id="UP000828941">
    <property type="component" value="Chromosome 11"/>
</dbReference>
<comment type="caution">
    <text evidence="1">The sequence shown here is derived from an EMBL/GenBank/DDBJ whole genome shotgun (WGS) entry which is preliminary data.</text>
</comment>
<reference evidence="1 2" key="1">
    <citation type="journal article" date="2022" name="DNA Res.">
        <title>Chromosomal-level genome assembly of the orchid tree Bauhinia variegata (Leguminosae; Cercidoideae) supports the allotetraploid origin hypothesis of Bauhinia.</title>
        <authorList>
            <person name="Zhong Y."/>
            <person name="Chen Y."/>
            <person name="Zheng D."/>
            <person name="Pang J."/>
            <person name="Liu Y."/>
            <person name="Luo S."/>
            <person name="Meng S."/>
            <person name="Qian L."/>
            <person name="Wei D."/>
            <person name="Dai S."/>
            <person name="Zhou R."/>
        </authorList>
    </citation>
    <scope>NUCLEOTIDE SEQUENCE [LARGE SCALE GENOMIC DNA]</scope>
    <source>
        <strain evidence="1">BV-YZ2020</strain>
    </source>
</reference>
<gene>
    <name evidence="1" type="ORF">L6164_027149</name>
</gene>
<protein>
    <submittedName>
        <fullName evidence="1">Uncharacterized protein</fullName>
    </submittedName>
</protein>
<keyword evidence="2" id="KW-1185">Reference proteome</keyword>
<evidence type="ECO:0000313" key="1">
    <source>
        <dbReference type="EMBL" id="KAI4314215.1"/>
    </source>
</evidence>
<evidence type="ECO:0000313" key="2">
    <source>
        <dbReference type="Proteomes" id="UP000828941"/>
    </source>
</evidence>
<name>A0ACB9LS30_BAUVA</name>